<evidence type="ECO:0000256" key="4">
    <source>
        <dbReference type="ARBA" id="ARBA00023002"/>
    </source>
</evidence>
<dbReference type="Proteomes" id="UP001175001">
    <property type="component" value="Unassembled WGS sequence"/>
</dbReference>
<evidence type="ECO:0000256" key="3">
    <source>
        <dbReference type="ARBA" id="ARBA00022827"/>
    </source>
</evidence>
<protein>
    <submittedName>
        <fullName evidence="6">FAD-dependent monooxygenase bik2</fullName>
    </submittedName>
</protein>
<comment type="similarity">
    <text evidence="1">Belongs to the paxM FAD-dependent monooxygenase family.</text>
</comment>
<keyword evidence="4" id="KW-0560">Oxidoreductase</keyword>
<dbReference type="Pfam" id="PF01494">
    <property type="entry name" value="FAD_binding_3"/>
    <property type="match status" value="1"/>
</dbReference>
<dbReference type="Gene3D" id="3.50.50.60">
    <property type="entry name" value="FAD/NAD(P)-binding domain"/>
    <property type="match status" value="1"/>
</dbReference>
<keyword evidence="2" id="KW-0285">Flavoprotein</keyword>
<dbReference type="GO" id="GO:0071949">
    <property type="term" value="F:FAD binding"/>
    <property type="evidence" value="ECO:0007669"/>
    <property type="project" value="InterPro"/>
</dbReference>
<dbReference type="InterPro" id="IPR050562">
    <property type="entry name" value="FAD_mOase_fung"/>
</dbReference>
<keyword evidence="6" id="KW-0503">Monooxygenase</keyword>
<reference evidence="6" key="1">
    <citation type="submission" date="2023-06" db="EMBL/GenBank/DDBJ databases">
        <title>Multi-omics analyses reveal the molecular pathogenesis toolkit of Lasiodiplodia hormozganensis, a cross-kingdom pathogen.</title>
        <authorList>
            <person name="Felix C."/>
            <person name="Meneses R."/>
            <person name="Goncalves M.F.M."/>
            <person name="Tilleman L."/>
            <person name="Duarte A.S."/>
            <person name="Jorrin-Novo J.V."/>
            <person name="Van De Peer Y."/>
            <person name="Deforce D."/>
            <person name="Van Nieuwerburgh F."/>
            <person name="Esteves A.C."/>
            <person name="Alves A."/>
        </authorList>
    </citation>
    <scope>NUCLEOTIDE SEQUENCE</scope>
    <source>
        <strain evidence="6">CBS 339.90</strain>
    </source>
</reference>
<gene>
    <name evidence="6" type="primary">bik2_0</name>
    <name evidence="6" type="ORF">DIS24_g5695</name>
</gene>
<keyword evidence="3" id="KW-0274">FAD</keyword>
<organism evidence="6 7">
    <name type="scientific">Lasiodiplodia hormozganensis</name>
    <dbReference type="NCBI Taxonomy" id="869390"/>
    <lineage>
        <taxon>Eukaryota</taxon>
        <taxon>Fungi</taxon>
        <taxon>Dikarya</taxon>
        <taxon>Ascomycota</taxon>
        <taxon>Pezizomycotina</taxon>
        <taxon>Dothideomycetes</taxon>
        <taxon>Dothideomycetes incertae sedis</taxon>
        <taxon>Botryosphaeriales</taxon>
        <taxon>Botryosphaeriaceae</taxon>
        <taxon>Lasiodiplodia</taxon>
    </lineage>
</organism>
<dbReference type="InterPro" id="IPR036188">
    <property type="entry name" value="FAD/NAD-bd_sf"/>
</dbReference>
<dbReference type="EMBL" id="JAUJDW010000024">
    <property type="protein sequence ID" value="KAK0653871.1"/>
    <property type="molecule type" value="Genomic_DNA"/>
</dbReference>
<dbReference type="PANTHER" id="PTHR47356">
    <property type="entry name" value="FAD-DEPENDENT MONOOXYGENASE ASQG-RELATED"/>
    <property type="match status" value="1"/>
</dbReference>
<keyword evidence="7" id="KW-1185">Reference proteome</keyword>
<accession>A0AA40CWE4</accession>
<dbReference type="AlphaFoldDB" id="A0AA40CWE4"/>
<feature type="domain" description="FAD-binding" evidence="5">
    <location>
        <begin position="7"/>
        <end position="330"/>
    </location>
</feature>
<dbReference type="PANTHER" id="PTHR47356:SF2">
    <property type="entry name" value="FAD-BINDING DOMAIN-CONTAINING PROTEIN-RELATED"/>
    <property type="match status" value="1"/>
</dbReference>
<dbReference type="SUPFAM" id="SSF51905">
    <property type="entry name" value="FAD/NAD(P)-binding domain"/>
    <property type="match status" value="1"/>
</dbReference>
<evidence type="ECO:0000256" key="1">
    <source>
        <dbReference type="ARBA" id="ARBA00007992"/>
    </source>
</evidence>
<evidence type="ECO:0000313" key="6">
    <source>
        <dbReference type="EMBL" id="KAK0653871.1"/>
    </source>
</evidence>
<comment type="caution">
    <text evidence="6">The sequence shown here is derived from an EMBL/GenBank/DDBJ whole genome shotgun (WGS) entry which is preliminary data.</text>
</comment>
<name>A0AA40CWE4_9PEZI</name>
<sequence length="499" mass="54198">MAPEQRVTVGIIGGGPAGLTLANMLEQSGISYTLFEARDDIAPPEGASLGLMPNGLRILDQIGLIDEVEEYAVAHDYWELRDGNGTLYNTLHAMRSYPEILGYGGYFMERQRVLEILYEGVKDKTRILTGKTVCSVQSSSSHATITTTDGDQVKCDFLVGADGIRSLVRREIEAALPQLHQTPDNFATKYGCVYGISNALPQINPGRAFTIHQSGASVLIFSGAGGTMYWFLFVDLHETIGFDAAKRKYTDDDLQAAYALVADATVTPGVKFSDVFGAKRVAVMTGLEEGVADVWCWDRMLLLGDSAHKMTPHAAMGAMQAMESAACFTSLLLALRASHPDFFSCPETTSSSTAVPQSDVEQLLATYQQRRHARATSVVNGAHFHCETQLKVATPMTDQFYQRLPHLTNELWLNMTLDSLCRADMLEGWPEERNSARVNRYTESSRRFLEGMARKKEAMAAAKAAAAAAAAQQSAGNGVGGAVVAEQPEKRAEMVSTAA</sequence>
<dbReference type="InterPro" id="IPR002938">
    <property type="entry name" value="FAD-bd"/>
</dbReference>
<evidence type="ECO:0000259" key="5">
    <source>
        <dbReference type="Pfam" id="PF01494"/>
    </source>
</evidence>
<dbReference type="GO" id="GO:0004497">
    <property type="term" value="F:monooxygenase activity"/>
    <property type="evidence" value="ECO:0007669"/>
    <property type="project" value="UniProtKB-KW"/>
</dbReference>
<evidence type="ECO:0000256" key="2">
    <source>
        <dbReference type="ARBA" id="ARBA00022630"/>
    </source>
</evidence>
<dbReference type="PRINTS" id="PR00420">
    <property type="entry name" value="RNGMNOXGNASE"/>
</dbReference>
<proteinExistence type="inferred from homology"/>
<evidence type="ECO:0000313" key="7">
    <source>
        <dbReference type="Proteomes" id="UP001175001"/>
    </source>
</evidence>